<protein>
    <submittedName>
        <fullName evidence="7">Fructose PTS transporter subunit IIA</fullName>
        <ecNumber evidence="7">2.7.1.202</ecNumber>
    </submittedName>
    <submittedName>
        <fullName evidence="8">PTS fructose transporter subunit IIA</fullName>
    </submittedName>
</protein>
<accession>A0A0V7XX78</accession>
<keyword evidence="4 7" id="KW-0808">Transferase</keyword>
<evidence type="ECO:0000313" key="9">
    <source>
        <dbReference type="EMBL" id="PZM55400.1"/>
    </source>
</evidence>
<dbReference type="Proteomes" id="UP000191171">
    <property type="component" value="Unassembled WGS sequence"/>
</dbReference>
<evidence type="ECO:0000256" key="5">
    <source>
        <dbReference type="ARBA" id="ARBA00022683"/>
    </source>
</evidence>
<keyword evidence="3" id="KW-0762">Sugar transport</keyword>
<evidence type="ECO:0000259" key="6">
    <source>
        <dbReference type="PROSITE" id="PS51094"/>
    </source>
</evidence>
<keyword evidence="5" id="KW-0598">Phosphotransferase system</keyword>
<dbReference type="GO" id="GO:0030295">
    <property type="term" value="F:protein kinase activator activity"/>
    <property type="evidence" value="ECO:0007669"/>
    <property type="project" value="TreeGrafter"/>
</dbReference>
<dbReference type="Pfam" id="PF00359">
    <property type="entry name" value="PTS_EIIA_2"/>
    <property type="match status" value="1"/>
</dbReference>
<comment type="caution">
    <text evidence="8">The sequence shown here is derived from an EMBL/GenBank/DDBJ whole genome shotgun (WGS) entry which is preliminary data.</text>
</comment>
<evidence type="ECO:0000256" key="4">
    <source>
        <dbReference type="ARBA" id="ARBA00022679"/>
    </source>
</evidence>
<feature type="domain" description="PTS EIIA type-2" evidence="6">
    <location>
        <begin position="2"/>
        <end position="147"/>
    </location>
</feature>
<dbReference type="EMBL" id="QHGU01000045">
    <property type="protein sequence ID" value="PZM55400.1"/>
    <property type="molecule type" value="Genomic_DNA"/>
</dbReference>
<dbReference type="Proteomes" id="UP000249070">
    <property type="component" value="Unassembled WGS sequence"/>
</dbReference>
<dbReference type="AlphaFoldDB" id="A0A0V7XX78"/>
<dbReference type="GO" id="GO:0009401">
    <property type="term" value="P:phosphoenolpyruvate-dependent sugar phosphotransferase system"/>
    <property type="evidence" value="ECO:0007669"/>
    <property type="project" value="UniProtKB-KW"/>
</dbReference>
<name>A0A0V7XX78_ENTFC</name>
<evidence type="ECO:0000313" key="8">
    <source>
        <dbReference type="EMBL" id="OOL82644.1"/>
    </source>
</evidence>
<dbReference type="SUPFAM" id="SSF55804">
    <property type="entry name" value="Phoshotransferase/anion transport protein"/>
    <property type="match status" value="1"/>
</dbReference>
<evidence type="ECO:0000256" key="2">
    <source>
        <dbReference type="ARBA" id="ARBA00022553"/>
    </source>
</evidence>
<dbReference type="InterPro" id="IPR016152">
    <property type="entry name" value="PTrfase/Anion_transptr"/>
</dbReference>
<evidence type="ECO:0000313" key="10">
    <source>
        <dbReference type="Proteomes" id="UP000191171"/>
    </source>
</evidence>
<reference evidence="7" key="3">
    <citation type="journal article" date="2022" name="J. Anim. Sci.">
        <title>Whole genome sequence analyses-based assessment of virulence potential and antimicrobial susceptibilities and resistance of Enterococcus faecium strains isolated from commercial swine and cattle probiotic products.</title>
        <authorList>
            <person name="Shridhar P.B."/>
            <person name="Amachawadi R.G."/>
            <person name="Tokach M."/>
            <person name="Patel I."/>
            <person name="Gangiredla J."/>
            <person name="Mammel M."/>
            <person name="Nagaraja T.G."/>
        </authorList>
    </citation>
    <scope>NUCLEOTIDE SEQUENCE</scope>
    <source>
        <strain evidence="7">EF215</strain>
    </source>
</reference>
<dbReference type="RefSeq" id="WP_002336650.1">
    <property type="nucleotide sequence ID" value="NZ_AP022341.1"/>
</dbReference>
<keyword evidence="1" id="KW-0813">Transport</keyword>
<dbReference type="EMBL" id="JAIFOC010000012">
    <property type="protein sequence ID" value="MBX4221565.1"/>
    <property type="molecule type" value="Genomic_DNA"/>
</dbReference>
<gene>
    <name evidence="8" type="ORF">B1P95_08205</name>
    <name evidence="9" type="ORF">DKP91_09655</name>
    <name evidence="7" type="ORF">KYX88_01690</name>
</gene>
<dbReference type="InterPro" id="IPR002178">
    <property type="entry name" value="PTS_EIIA_type-2_dom"/>
</dbReference>
<dbReference type="PROSITE" id="PS51094">
    <property type="entry name" value="PTS_EIIA_TYPE_2"/>
    <property type="match status" value="1"/>
</dbReference>
<reference evidence="9 11" key="2">
    <citation type="submission" date="2018-05" db="EMBL/GenBank/DDBJ databases">
        <title>Vancomycin-resistant Enterococcus faecium strain from Chelyabinsk, Russia.</title>
        <authorList>
            <person name="Gostev V."/>
            <person name="Goncharov A."/>
            <person name="Kolodzhieva V."/>
            <person name="Suvorov A."/>
            <person name="Sidorenko S."/>
            <person name="Zueva L."/>
        </authorList>
    </citation>
    <scope>NUCLEOTIDE SEQUENCE [LARGE SCALE GENOMIC DNA]</scope>
    <source>
        <strain evidence="9 11">20</strain>
    </source>
</reference>
<reference evidence="8 10" key="1">
    <citation type="submission" date="2017-02" db="EMBL/GenBank/DDBJ databases">
        <title>Clonality and virulence of isolates of VRE in Hematopoietic Stem Cell Transplanted (HSCT) patients.</title>
        <authorList>
            <person name="Marchi A.P."/>
            <person name="Martins R.C."/>
            <person name="Marie S.K."/>
            <person name="Levin A.S."/>
            <person name="Costa S.F."/>
        </authorList>
    </citation>
    <scope>NUCLEOTIDE SEQUENCE [LARGE SCALE GENOMIC DNA]</scope>
    <source>
        <strain evidence="8 10">LIM1759</strain>
    </source>
</reference>
<evidence type="ECO:0000256" key="3">
    <source>
        <dbReference type="ARBA" id="ARBA00022597"/>
    </source>
</evidence>
<dbReference type="GO" id="GO:0008982">
    <property type="term" value="F:protein-N(PI)-phosphohistidine-sugar phosphotransferase activity"/>
    <property type="evidence" value="ECO:0007669"/>
    <property type="project" value="InterPro"/>
</dbReference>
<proteinExistence type="predicted"/>
<organism evidence="8 10">
    <name type="scientific">Enterococcus faecium</name>
    <name type="common">Streptococcus faecium</name>
    <dbReference type="NCBI Taxonomy" id="1352"/>
    <lineage>
        <taxon>Bacteria</taxon>
        <taxon>Bacillati</taxon>
        <taxon>Bacillota</taxon>
        <taxon>Bacilli</taxon>
        <taxon>Lactobacillales</taxon>
        <taxon>Enterococcaceae</taxon>
        <taxon>Enterococcus</taxon>
    </lineage>
</organism>
<sequence>MTLIKTNKVFMNKNFTTQDEVMNFLADQSIVLSISEDRDAVYEKLMEREEESTTGMMDGFAIPHAKDASIKDADIVIVRLNGKVDWKSLDGEGTDFVIALFIPDSEAGTTHLKFLSQVARLLMHKDVTEGLKQAQSAEEIAELLNQKLEEN</sequence>
<evidence type="ECO:0000313" key="7">
    <source>
        <dbReference type="EMBL" id="MBX4221565.1"/>
    </source>
</evidence>
<dbReference type="InterPro" id="IPR051541">
    <property type="entry name" value="PTS_SugarTrans_NitroReg"/>
</dbReference>
<evidence type="ECO:0000313" key="11">
    <source>
        <dbReference type="Proteomes" id="UP000249070"/>
    </source>
</evidence>
<dbReference type="GO" id="GO:0016020">
    <property type="term" value="C:membrane"/>
    <property type="evidence" value="ECO:0007669"/>
    <property type="project" value="InterPro"/>
</dbReference>
<evidence type="ECO:0000256" key="1">
    <source>
        <dbReference type="ARBA" id="ARBA00022448"/>
    </source>
</evidence>
<dbReference type="CDD" id="cd00211">
    <property type="entry name" value="PTS_IIA_fru"/>
    <property type="match status" value="1"/>
</dbReference>
<dbReference type="EMBL" id="MVGJ01000037">
    <property type="protein sequence ID" value="OOL82644.1"/>
    <property type="molecule type" value="Genomic_DNA"/>
</dbReference>
<dbReference type="Gene3D" id="3.40.930.10">
    <property type="entry name" value="Mannitol-specific EII, Chain A"/>
    <property type="match status" value="1"/>
</dbReference>
<dbReference type="Proteomes" id="UP001139644">
    <property type="component" value="Unassembled WGS sequence"/>
</dbReference>
<dbReference type="EC" id="2.7.1.202" evidence="7"/>
<keyword evidence="2" id="KW-0597">Phosphoprotein</keyword>
<dbReference type="NCBIfam" id="TIGR00848">
    <property type="entry name" value="fruA"/>
    <property type="match status" value="1"/>
</dbReference>
<dbReference type="PANTHER" id="PTHR47738">
    <property type="entry name" value="PTS SYSTEM FRUCTOSE-LIKE EIIA COMPONENT-RELATED"/>
    <property type="match status" value="1"/>
</dbReference>
<dbReference type="InterPro" id="IPR004715">
    <property type="entry name" value="PTS_IIA_fruc"/>
</dbReference>
<dbReference type="PANTHER" id="PTHR47738:SF1">
    <property type="entry name" value="NITROGEN REGULATORY PROTEIN"/>
    <property type="match status" value="1"/>
</dbReference>